<dbReference type="InterPro" id="IPR001254">
    <property type="entry name" value="Trypsin_dom"/>
</dbReference>
<dbReference type="PANTHER" id="PTHR15462:SF8">
    <property type="entry name" value="SERINE PROTEASE"/>
    <property type="match status" value="1"/>
</dbReference>
<dbReference type="GO" id="GO:0004252">
    <property type="term" value="F:serine-type endopeptidase activity"/>
    <property type="evidence" value="ECO:0007669"/>
    <property type="project" value="InterPro"/>
</dbReference>
<dbReference type="Pfam" id="PF00089">
    <property type="entry name" value="Trypsin"/>
    <property type="match status" value="1"/>
</dbReference>
<keyword evidence="9" id="KW-1185">Reference proteome</keyword>
<dbReference type="InterPro" id="IPR008256">
    <property type="entry name" value="Peptidase_S1B"/>
</dbReference>
<dbReference type="GO" id="GO:0006508">
    <property type="term" value="P:proteolysis"/>
    <property type="evidence" value="ECO:0007669"/>
    <property type="project" value="UniProtKB-KW"/>
</dbReference>
<dbReference type="EMBL" id="JAHMHR010000054">
    <property type="protein sequence ID" value="KAK1659969.1"/>
    <property type="molecule type" value="Genomic_DNA"/>
</dbReference>
<gene>
    <name evidence="8" type="ORF">BDP55DRAFT_591320</name>
</gene>
<reference evidence="8" key="1">
    <citation type="submission" date="2021-06" db="EMBL/GenBank/DDBJ databases">
        <title>Comparative genomics, transcriptomics and evolutionary studies reveal genomic signatures of adaptation to plant cell wall in hemibiotrophic fungi.</title>
        <authorList>
            <consortium name="DOE Joint Genome Institute"/>
            <person name="Baroncelli R."/>
            <person name="Diaz J.F."/>
            <person name="Benocci T."/>
            <person name="Peng M."/>
            <person name="Battaglia E."/>
            <person name="Haridas S."/>
            <person name="Andreopoulos W."/>
            <person name="Labutti K."/>
            <person name="Pangilinan J."/>
            <person name="Floch G.L."/>
            <person name="Makela M.R."/>
            <person name="Henrissat B."/>
            <person name="Grigoriev I.V."/>
            <person name="Crouch J.A."/>
            <person name="De Vries R.P."/>
            <person name="Sukno S.A."/>
            <person name="Thon M.R."/>
        </authorList>
    </citation>
    <scope>NUCLEOTIDE SEQUENCE</scope>
    <source>
        <strain evidence="8">CBS 193.32</strain>
    </source>
</reference>
<dbReference type="GeneID" id="85455452"/>
<dbReference type="PANTHER" id="PTHR15462">
    <property type="entry name" value="SERINE PROTEASE"/>
    <property type="match status" value="1"/>
</dbReference>
<evidence type="ECO:0000256" key="6">
    <source>
        <dbReference type="RuleBase" id="RU004296"/>
    </source>
</evidence>
<keyword evidence="5 6" id="KW-0720">Serine protease</keyword>
<dbReference type="PRINTS" id="PR00839">
    <property type="entry name" value="V8PROTEASE"/>
</dbReference>
<comment type="similarity">
    <text evidence="1 6">Belongs to the peptidase S1B family.</text>
</comment>
<dbReference type="RefSeq" id="XP_060424733.1">
    <property type="nucleotide sequence ID" value="XM_060570926.1"/>
</dbReference>
<dbReference type="InterPro" id="IPR050966">
    <property type="entry name" value="Glutamyl_endopeptidase"/>
</dbReference>
<keyword evidence="4 6" id="KW-0378">Hydrolase</keyword>
<accession>A0AAJ0ACE4</accession>
<comment type="caution">
    <text evidence="8">The sequence shown here is derived from an EMBL/GenBank/DDBJ whole genome shotgun (WGS) entry which is preliminary data.</text>
</comment>
<dbReference type="EC" id="3.4.21.-" evidence="6"/>
<dbReference type="InterPro" id="IPR009003">
    <property type="entry name" value="Peptidase_S1_PA"/>
</dbReference>
<evidence type="ECO:0000313" key="9">
    <source>
        <dbReference type="Proteomes" id="UP001224890"/>
    </source>
</evidence>
<keyword evidence="3" id="KW-0732">Signal</keyword>
<evidence type="ECO:0000256" key="5">
    <source>
        <dbReference type="ARBA" id="ARBA00022825"/>
    </source>
</evidence>
<name>A0AAJ0ACE4_9PEZI</name>
<evidence type="ECO:0000256" key="1">
    <source>
        <dbReference type="ARBA" id="ARBA00008764"/>
    </source>
</evidence>
<evidence type="ECO:0000256" key="2">
    <source>
        <dbReference type="ARBA" id="ARBA00022670"/>
    </source>
</evidence>
<evidence type="ECO:0000256" key="4">
    <source>
        <dbReference type="ARBA" id="ARBA00022801"/>
    </source>
</evidence>
<dbReference type="Gene3D" id="2.40.10.10">
    <property type="entry name" value="Trypsin-like serine proteases"/>
    <property type="match status" value="2"/>
</dbReference>
<proteinExistence type="inferred from homology"/>
<evidence type="ECO:0000313" key="8">
    <source>
        <dbReference type="EMBL" id="KAK1659969.1"/>
    </source>
</evidence>
<dbReference type="AlphaFoldDB" id="A0AAJ0ACE4"/>
<dbReference type="InterPro" id="IPR043504">
    <property type="entry name" value="Peptidase_S1_PA_chymotrypsin"/>
</dbReference>
<sequence length="337" mass="35889">MVLILIRFDLSIQFVESLPTSLSSSPHFTMARFIPLAVTAALSLGSCAFAAPTVEGANLPDPSTLIKPIGFDPTIVSSLKERKVAGVVPEVITLSLTGQDANFTDFPPSNPGSSQPSKRGIIGGVDNRVLWTNKDYPYRAMGRIALSNGAICSGALIGSRHVVTARHCIPENGATARFQPAYDNGEALGGYDVIRVFRPDYGQEGWCANAYDWAIFVLGEKAGSTNGWLGLKTVNPDTQLNRAMFFHYGYPGDKGGQQAYRQEAITASSATLCDRGSPVVTDADAQGGQSGGPFWINENGDRYLYGVVVGTTDQITVVAGGPSLLEGYGILLKDYPN</sequence>
<organism evidence="8 9">
    <name type="scientific">Colletotrichum godetiae</name>
    <dbReference type="NCBI Taxonomy" id="1209918"/>
    <lineage>
        <taxon>Eukaryota</taxon>
        <taxon>Fungi</taxon>
        <taxon>Dikarya</taxon>
        <taxon>Ascomycota</taxon>
        <taxon>Pezizomycotina</taxon>
        <taxon>Sordariomycetes</taxon>
        <taxon>Hypocreomycetidae</taxon>
        <taxon>Glomerellales</taxon>
        <taxon>Glomerellaceae</taxon>
        <taxon>Colletotrichum</taxon>
        <taxon>Colletotrichum acutatum species complex</taxon>
    </lineage>
</organism>
<protein>
    <recommendedName>
        <fullName evidence="6">Serine protease</fullName>
        <ecNumber evidence="6">3.4.21.-</ecNumber>
    </recommendedName>
</protein>
<evidence type="ECO:0000259" key="7">
    <source>
        <dbReference type="Pfam" id="PF00089"/>
    </source>
</evidence>
<dbReference type="SUPFAM" id="SSF50494">
    <property type="entry name" value="Trypsin-like serine proteases"/>
    <property type="match status" value="1"/>
</dbReference>
<dbReference type="Proteomes" id="UP001224890">
    <property type="component" value="Unassembled WGS sequence"/>
</dbReference>
<feature type="domain" description="Peptidase S1" evidence="7">
    <location>
        <begin position="138"/>
        <end position="310"/>
    </location>
</feature>
<keyword evidence="2 6" id="KW-0645">Protease</keyword>
<evidence type="ECO:0000256" key="3">
    <source>
        <dbReference type="ARBA" id="ARBA00022729"/>
    </source>
</evidence>